<reference evidence="3 4" key="1">
    <citation type="submission" date="2023-11" db="EMBL/GenBank/DDBJ databases">
        <title>Halocaridina rubra genome assembly.</title>
        <authorList>
            <person name="Smith C."/>
        </authorList>
    </citation>
    <scope>NUCLEOTIDE SEQUENCE [LARGE SCALE GENOMIC DNA]</scope>
    <source>
        <strain evidence="3">EP-1</strain>
        <tissue evidence="3">Whole</tissue>
    </source>
</reference>
<feature type="signal peptide" evidence="1">
    <location>
        <begin position="1"/>
        <end position="19"/>
    </location>
</feature>
<feature type="domain" description="DUF4789" evidence="2">
    <location>
        <begin position="376"/>
        <end position="428"/>
    </location>
</feature>
<feature type="domain" description="DUF4789" evidence="2">
    <location>
        <begin position="118"/>
        <end position="160"/>
    </location>
</feature>
<comment type="caution">
    <text evidence="3">The sequence shown here is derived from an EMBL/GenBank/DDBJ whole genome shotgun (WGS) entry which is preliminary data.</text>
</comment>
<feature type="domain" description="DUF4789" evidence="2">
    <location>
        <begin position="206"/>
        <end position="260"/>
    </location>
</feature>
<dbReference type="PANTHER" id="PTHR21177:SF4">
    <property type="entry name" value="IP06524P"/>
    <property type="match status" value="1"/>
</dbReference>
<dbReference type="InterPro" id="IPR031993">
    <property type="entry name" value="DUF4789"/>
</dbReference>
<proteinExistence type="predicted"/>
<organism evidence="3 4">
    <name type="scientific">Halocaridina rubra</name>
    <name type="common">Hawaiian red shrimp</name>
    <dbReference type="NCBI Taxonomy" id="373956"/>
    <lineage>
        <taxon>Eukaryota</taxon>
        <taxon>Metazoa</taxon>
        <taxon>Ecdysozoa</taxon>
        <taxon>Arthropoda</taxon>
        <taxon>Crustacea</taxon>
        <taxon>Multicrustacea</taxon>
        <taxon>Malacostraca</taxon>
        <taxon>Eumalacostraca</taxon>
        <taxon>Eucarida</taxon>
        <taxon>Decapoda</taxon>
        <taxon>Pleocyemata</taxon>
        <taxon>Caridea</taxon>
        <taxon>Atyoidea</taxon>
        <taxon>Atyidae</taxon>
        <taxon>Halocaridina</taxon>
    </lineage>
</organism>
<evidence type="ECO:0000259" key="2">
    <source>
        <dbReference type="Pfam" id="PF16033"/>
    </source>
</evidence>
<feature type="chain" id="PRO_5042973988" description="DUF4789 domain-containing protein" evidence="1">
    <location>
        <begin position="20"/>
        <end position="432"/>
    </location>
</feature>
<feature type="domain" description="DUF4789" evidence="2">
    <location>
        <begin position="288"/>
        <end position="343"/>
    </location>
</feature>
<evidence type="ECO:0000256" key="1">
    <source>
        <dbReference type="SAM" id="SignalP"/>
    </source>
</evidence>
<protein>
    <recommendedName>
        <fullName evidence="2">DUF4789 domain-containing protein</fullName>
    </recommendedName>
</protein>
<dbReference type="PANTHER" id="PTHR21177">
    <property type="entry name" value="IP06524P-RELATED"/>
    <property type="match status" value="1"/>
</dbReference>
<feature type="domain" description="DUF4789" evidence="2">
    <location>
        <begin position="43"/>
        <end position="85"/>
    </location>
</feature>
<dbReference type="EMBL" id="JAXCGZ010005688">
    <property type="protein sequence ID" value="KAK7081171.1"/>
    <property type="molecule type" value="Genomic_DNA"/>
</dbReference>
<dbReference type="Pfam" id="PF16033">
    <property type="entry name" value="DUF4789"/>
    <property type="match status" value="5"/>
</dbReference>
<keyword evidence="4" id="KW-1185">Reference proteome</keyword>
<evidence type="ECO:0000313" key="3">
    <source>
        <dbReference type="EMBL" id="KAK7081171.1"/>
    </source>
</evidence>
<dbReference type="AlphaFoldDB" id="A0AAN9A595"/>
<gene>
    <name evidence="3" type="ORF">SK128_007566</name>
</gene>
<dbReference type="Proteomes" id="UP001381693">
    <property type="component" value="Unassembled WGS sequence"/>
</dbReference>
<keyword evidence="1" id="KW-0732">Signal</keyword>
<sequence length="432" mass="48643">MWRTSMIGTLLFIIVVVNAVPARERSLKPCPAGFEAVVIGGKQDCICADYHVYWPGTGLCYPEFTRGPCGQGQQLVANETGHAECRCPGFWARWEDGACYQEYTRGPCKVGELFMGRTPAGAGFCSCSPDMIMHYFRSDGKCYPLYEQGPCPKGHLLKFDYSTLEPVCECRDGYMIEEDGACYELNTAGPCDQTHCDEGINCYLRNLDTLKTECKCLPGNVTTANGHCFEPYSRGPCPLGEWLVFSQPGVAVCETKAQCSRFDNWFYWTPDQRCYRQYSRGPCQSGQLFYLDPNTGEPGCHCRKDWTPYYWTKDGSCYEQHSVGPCPVGMYFSFNKTSMNTECNCFTSHVLHEESDTCYERMTLGPCPEGQLVVEDPNTHRSICDCHAGMTTHYWSEDRKCYQHFLQGPCSEGKTFRLDQAAGIPACITWGK</sequence>
<name>A0AAN9A595_HALRR</name>
<evidence type="ECO:0000313" key="4">
    <source>
        <dbReference type="Proteomes" id="UP001381693"/>
    </source>
</evidence>
<accession>A0AAN9A595</accession>